<dbReference type="Proteomes" id="UP000016933">
    <property type="component" value="Unassembled WGS sequence"/>
</dbReference>
<dbReference type="STRING" id="675120.N1PP43"/>
<dbReference type="AlphaFoldDB" id="N1PP43"/>
<accession>N1PP43</accession>
<keyword evidence="3" id="KW-1185">Reference proteome</keyword>
<dbReference type="PANTHER" id="PTHR36578:SF1">
    <property type="entry name" value="APPLE DOMAIN-CONTAINING PROTEIN"/>
    <property type="match status" value="1"/>
</dbReference>
<reference evidence="2 3" key="2">
    <citation type="journal article" date="2012" name="PLoS Pathog.">
        <title>Diverse lifestyles and strategies of plant pathogenesis encoded in the genomes of eighteen Dothideomycetes fungi.</title>
        <authorList>
            <person name="Ohm R.A."/>
            <person name="Feau N."/>
            <person name="Henrissat B."/>
            <person name="Schoch C.L."/>
            <person name="Horwitz B.A."/>
            <person name="Barry K.W."/>
            <person name="Condon B.J."/>
            <person name="Copeland A.C."/>
            <person name="Dhillon B."/>
            <person name="Glaser F."/>
            <person name="Hesse C.N."/>
            <person name="Kosti I."/>
            <person name="LaButti K."/>
            <person name="Lindquist E.A."/>
            <person name="Lucas S."/>
            <person name="Salamov A.A."/>
            <person name="Bradshaw R.E."/>
            <person name="Ciuffetti L."/>
            <person name="Hamelin R.C."/>
            <person name="Kema G.H.J."/>
            <person name="Lawrence C."/>
            <person name="Scott J.A."/>
            <person name="Spatafora J.W."/>
            <person name="Turgeon B.G."/>
            <person name="de Wit P.J.G.M."/>
            <person name="Zhong S."/>
            <person name="Goodwin S.B."/>
            <person name="Grigoriev I.V."/>
        </authorList>
    </citation>
    <scope>NUCLEOTIDE SEQUENCE [LARGE SCALE GENOMIC DNA]</scope>
    <source>
        <strain evidence="3">NZE10 / CBS 128990</strain>
    </source>
</reference>
<evidence type="ECO:0000256" key="1">
    <source>
        <dbReference type="SAM" id="MobiDB-lite"/>
    </source>
</evidence>
<dbReference type="EMBL" id="KB446539">
    <property type="protein sequence ID" value="EME44698.1"/>
    <property type="molecule type" value="Genomic_DNA"/>
</dbReference>
<sequence length="486" mass="51252">MGLSKYITLGTAFAVAVHANPAALPQSPNFAQISSAPTVANGPQDNGFGSQTATLITTFASPSPSAAAAPTARGLEKRTFSGKDSSQCTCPFYDPWCFWNQPVCSSQPQSNKSTTTSTQATTSATTGTTSASTGTTSASTGTTTSLPSCPTSSPYTPYYPALATGYTTDPALAASRTATATGACPTTPEKGTYCGFINPLDPCAPQPDGYGPVPNPDTPEAFESDPALQAKALTAPTSVPASGGAVYNQVFKNLKAATQAQSYLGLRTLQEYDVNKCAAFCDCTDLCTSFNMFIERDPSLNPTNNDSTYNPGYQTVWGQNCPNPPSMSSYKCTLWGSKIDANSATNTGQTQEQFEIVITASDGYTKTDSAPAPQVPIPNPPKQPKNCGNKGIDAPKYCIGNNFFPGPFNPTSCYLYALALNSANQKAGISQSCKFFNAYYLLKNNQPHGTWCNLYNSEIDVSFATYTGSKSGGDQYTCGQSWGYYL</sequence>
<evidence type="ECO:0008006" key="4">
    <source>
        <dbReference type="Google" id="ProtNLM"/>
    </source>
</evidence>
<evidence type="ECO:0000313" key="3">
    <source>
        <dbReference type="Proteomes" id="UP000016933"/>
    </source>
</evidence>
<dbReference type="eggNOG" id="ENOG502SMPD">
    <property type="taxonomic scope" value="Eukaryota"/>
</dbReference>
<protein>
    <recommendedName>
        <fullName evidence="4">Apple domain-containing protein</fullName>
    </recommendedName>
</protein>
<dbReference type="PANTHER" id="PTHR36578">
    <property type="entry name" value="CHROMOSOME 15, WHOLE GENOME SHOTGUN SEQUENCE"/>
    <property type="match status" value="1"/>
</dbReference>
<name>N1PP43_DOTSN</name>
<organism evidence="2 3">
    <name type="scientific">Dothistroma septosporum (strain NZE10 / CBS 128990)</name>
    <name type="common">Red band needle blight fungus</name>
    <name type="synonym">Mycosphaerella pini</name>
    <dbReference type="NCBI Taxonomy" id="675120"/>
    <lineage>
        <taxon>Eukaryota</taxon>
        <taxon>Fungi</taxon>
        <taxon>Dikarya</taxon>
        <taxon>Ascomycota</taxon>
        <taxon>Pezizomycotina</taxon>
        <taxon>Dothideomycetes</taxon>
        <taxon>Dothideomycetidae</taxon>
        <taxon>Mycosphaerellales</taxon>
        <taxon>Mycosphaerellaceae</taxon>
        <taxon>Dothistroma</taxon>
    </lineage>
</organism>
<dbReference type="HOGENOM" id="CLU_022878_5_1_1"/>
<proteinExistence type="predicted"/>
<dbReference type="OrthoDB" id="271448at2759"/>
<gene>
    <name evidence="2" type="ORF">DOTSEDRAFT_24689</name>
</gene>
<feature type="compositionally biased region" description="Low complexity" evidence="1">
    <location>
        <begin position="113"/>
        <end position="151"/>
    </location>
</feature>
<evidence type="ECO:0000313" key="2">
    <source>
        <dbReference type="EMBL" id="EME44698.1"/>
    </source>
</evidence>
<reference evidence="3" key="1">
    <citation type="journal article" date="2012" name="PLoS Genet.">
        <title>The genomes of the fungal plant pathogens Cladosporium fulvum and Dothistroma septosporum reveal adaptation to different hosts and lifestyles but also signatures of common ancestry.</title>
        <authorList>
            <person name="de Wit P.J.G.M."/>
            <person name="van der Burgt A."/>
            <person name="Oekmen B."/>
            <person name="Stergiopoulos I."/>
            <person name="Abd-Elsalam K.A."/>
            <person name="Aerts A.L."/>
            <person name="Bahkali A.H."/>
            <person name="Beenen H.G."/>
            <person name="Chettri P."/>
            <person name="Cox M.P."/>
            <person name="Datema E."/>
            <person name="de Vries R.P."/>
            <person name="Dhillon B."/>
            <person name="Ganley A.R."/>
            <person name="Griffiths S.A."/>
            <person name="Guo Y."/>
            <person name="Hamelin R.C."/>
            <person name="Henrissat B."/>
            <person name="Kabir M.S."/>
            <person name="Jashni M.K."/>
            <person name="Kema G."/>
            <person name="Klaubauf S."/>
            <person name="Lapidus A."/>
            <person name="Levasseur A."/>
            <person name="Lindquist E."/>
            <person name="Mehrabi R."/>
            <person name="Ohm R.A."/>
            <person name="Owen T.J."/>
            <person name="Salamov A."/>
            <person name="Schwelm A."/>
            <person name="Schijlen E."/>
            <person name="Sun H."/>
            <person name="van den Burg H.A."/>
            <person name="van Ham R.C.H.J."/>
            <person name="Zhang S."/>
            <person name="Goodwin S.B."/>
            <person name="Grigoriev I.V."/>
            <person name="Collemare J."/>
            <person name="Bradshaw R.E."/>
        </authorList>
    </citation>
    <scope>NUCLEOTIDE SEQUENCE [LARGE SCALE GENOMIC DNA]</scope>
    <source>
        <strain evidence="3">NZE10 / CBS 128990</strain>
    </source>
</reference>
<feature type="region of interest" description="Disordered" evidence="1">
    <location>
        <begin position="107"/>
        <end position="151"/>
    </location>
</feature>